<name>A0A0C3NV07_PISTI</name>
<reference evidence="3" key="2">
    <citation type="submission" date="2015-01" db="EMBL/GenBank/DDBJ databases">
        <title>Evolutionary Origins and Diversification of the Mycorrhizal Mutualists.</title>
        <authorList>
            <consortium name="DOE Joint Genome Institute"/>
            <consortium name="Mycorrhizal Genomics Consortium"/>
            <person name="Kohler A."/>
            <person name="Kuo A."/>
            <person name="Nagy L.G."/>
            <person name="Floudas D."/>
            <person name="Copeland A."/>
            <person name="Barry K.W."/>
            <person name="Cichocki N."/>
            <person name="Veneault-Fourrey C."/>
            <person name="LaButti K."/>
            <person name="Lindquist E.A."/>
            <person name="Lipzen A."/>
            <person name="Lundell T."/>
            <person name="Morin E."/>
            <person name="Murat C."/>
            <person name="Riley R."/>
            <person name="Ohm R."/>
            <person name="Sun H."/>
            <person name="Tunlid A."/>
            <person name="Henrissat B."/>
            <person name="Grigoriev I.V."/>
            <person name="Hibbett D.S."/>
            <person name="Martin F."/>
        </authorList>
    </citation>
    <scope>NUCLEOTIDE SEQUENCE [LARGE SCALE GENOMIC DNA]</scope>
    <source>
        <strain evidence="3">Marx 270</strain>
    </source>
</reference>
<evidence type="ECO:0000313" key="3">
    <source>
        <dbReference type="Proteomes" id="UP000054217"/>
    </source>
</evidence>
<reference evidence="2 3" key="1">
    <citation type="submission" date="2014-04" db="EMBL/GenBank/DDBJ databases">
        <authorList>
            <consortium name="DOE Joint Genome Institute"/>
            <person name="Kuo A."/>
            <person name="Kohler A."/>
            <person name="Costa M.D."/>
            <person name="Nagy L.G."/>
            <person name="Floudas D."/>
            <person name="Copeland A."/>
            <person name="Barry K.W."/>
            <person name="Cichocki N."/>
            <person name="Veneault-Fourrey C."/>
            <person name="LaButti K."/>
            <person name="Lindquist E.A."/>
            <person name="Lipzen A."/>
            <person name="Lundell T."/>
            <person name="Morin E."/>
            <person name="Murat C."/>
            <person name="Sun H."/>
            <person name="Tunlid A."/>
            <person name="Henrissat B."/>
            <person name="Grigoriev I.V."/>
            <person name="Hibbett D.S."/>
            <person name="Martin F."/>
            <person name="Nordberg H.P."/>
            <person name="Cantor M.N."/>
            <person name="Hua S.X."/>
        </authorList>
    </citation>
    <scope>NUCLEOTIDE SEQUENCE [LARGE SCALE GENOMIC DNA]</scope>
    <source>
        <strain evidence="2 3">Marx 270</strain>
    </source>
</reference>
<dbReference type="AlphaFoldDB" id="A0A0C3NV07"/>
<feature type="chain" id="PRO_5002167654" description="Phosphatidylglycerol/phosphatidylinositol transfer protein" evidence="1">
    <location>
        <begin position="20"/>
        <end position="137"/>
    </location>
</feature>
<keyword evidence="3" id="KW-1185">Reference proteome</keyword>
<evidence type="ECO:0000313" key="2">
    <source>
        <dbReference type="EMBL" id="KIN99048.1"/>
    </source>
</evidence>
<sequence>MYFVKTLFYLATLLGFALAQSMEILAPPAGTTLTPGNNFTVQLQMSNFPENIDVVAVVIGLQHCLGTQCDPPTEVMGSILYQGPFTPPVGQLTANYSVAVPSSFSSGTAQLGVINFFMVGAGYMPVVQYLNETVTVC</sequence>
<proteinExistence type="predicted"/>
<keyword evidence="1" id="KW-0732">Signal</keyword>
<dbReference type="Pfam" id="PF19271">
    <property type="entry name" value="Nis1"/>
    <property type="match status" value="1"/>
</dbReference>
<evidence type="ECO:0000256" key="1">
    <source>
        <dbReference type="SAM" id="SignalP"/>
    </source>
</evidence>
<dbReference type="InterPro" id="IPR045469">
    <property type="entry name" value="Nis1"/>
</dbReference>
<protein>
    <recommendedName>
        <fullName evidence="4">Phosphatidylglycerol/phosphatidylinositol transfer protein</fullName>
    </recommendedName>
</protein>
<dbReference type="HOGENOM" id="CLU_137500_0_1_1"/>
<organism evidence="2 3">
    <name type="scientific">Pisolithus tinctorius Marx 270</name>
    <dbReference type="NCBI Taxonomy" id="870435"/>
    <lineage>
        <taxon>Eukaryota</taxon>
        <taxon>Fungi</taxon>
        <taxon>Dikarya</taxon>
        <taxon>Basidiomycota</taxon>
        <taxon>Agaricomycotina</taxon>
        <taxon>Agaricomycetes</taxon>
        <taxon>Agaricomycetidae</taxon>
        <taxon>Boletales</taxon>
        <taxon>Sclerodermatineae</taxon>
        <taxon>Pisolithaceae</taxon>
        <taxon>Pisolithus</taxon>
    </lineage>
</organism>
<feature type="signal peptide" evidence="1">
    <location>
        <begin position="1"/>
        <end position="19"/>
    </location>
</feature>
<dbReference type="OrthoDB" id="2841294at2759"/>
<dbReference type="EMBL" id="KN832009">
    <property type="protein sequence ID" value="KIN99048.1"/>
    <property type="molecule type" value="Genomic_DNA"/>
</dbReference>
<gene>
    <name evidence="2" type="ORF">M404DRAFT_1005022</name>
</gene>
<dbReference type="InParanoid" id="A0A0C3NV07"/>
<evidence type="ECO:0008006" key="4">
    <source>
        <dbReference type="Google" id="ProtNLM"/>
    </source>
</evidence>
<accession>A0A0C3NV07</accession>
<dbReference type="Proteomes" id="UP000054217">
    <property type="component" value="Unassembled WGS sequence"/>
</dbReference>